<proteinExistence type="predicted"/>
<sequence>MGTRSLGGNVHARLFAKHIVQAAPHGGPGGEAALALGAAASLVFSRVRATGTVVRACPAGAGPDELRVVYIDDGTGVVPIALAAHAASGETDDASRERDAAVREEMEQRLALAAAEGTTVEVLGRICYAREGSAMPPVWIACSHIAIKDDPMSETVAVLDTLEKFSFYGSTGDPDTQQELD</sequence>
<protein>
    <submittedName>
        <fullName evidence="1">Uncharacterized protein</fullName>
    </submittedName>
</protein>
<name>A0A9W8H8H9_9FUNG</name>
<dbReference type="EMBL" id="JANBUL010000105">
    <property type="protein sequence ID" value="KAJ2781412.1"/>
    <property type="molecule type" value="Genomic_DNA"/>
</dbReference>
<dbReference type="Proteomes" id="UP001140217">
    <property type="component" value="Unassembled WGS sequence"/>
</dbReference>
<organism evidence="1 2">
    <name type="scientific">Coemansia javaensis</name>
    <dbReference type="NCBI Taxonomy" id="2761396"/>
    <lineage>
        <taxon>Eukaryota</taxon>
        <taxon>Fungi</taxon>
        <taxon>Fungi incertae sedis</taxon>
        <taxon>Zoopagomycota</taxon>
        <taxon>Kickxellomycotina</taxon>
        <taxon>Kickxellomycetes</taxon>
        <taxon>Kickxellales</taxon>
        <taxon>Kickxellaceae</taxon>
        <taxon>Coemansia</taxon>
    </lineage>
</organism>
<dbReference type="OrthoDB" id="5597727at2759"/>
<gene>
    <name evidence="1" type="ORF">H4R18_002889</name>
</gene>
<evidence type="ECO:0000313" key="1">
    <source>
        <dbReference type="EMBL" id="KAJ2781412.1"/>
    </source>
</evidence>
<reference evidence="1" key="1">
    <citation type="submission" date="2022-07" db="EMBL/GenBank/DDBJ databases">
        <title>Phylogenomic reconstructions and comparative analyses of Kickxellomycotina fungi.</title>
        <authorList>
            <person name="Reynolds N.K."/>
            <person name="Stajich J.E."/>
            <person name="Barry K."/>
            <person name="Grigoriev I.V."/>
            <person name="Crous P."/>
            <person name="Smith M.E."/>
        </authorList>
    </citation>
    <scope>NUCLEOTIDE SEQUENCE</scope>
    <source>
        <strain evidence="1">NBRC 105414</strain>
    </source>
</reference>
<dbReference type="InterPro" id="IPR012340">
    <property type="entry name" value="NA-bd_OB-fold"/>
</dbReference>
<comment type="caution">
    <text evidence="1">The sequence shown here is derived from an EMBL/GenBank/DDBJ whole genome shotgun (WGS) entry which is preliminary data.</text>
</comment>
<dbReference type="AlphaFoldDB" id="A0A9W8H8H9"/>
<evidence type="ECO:0000313" key="2">
    <source>
        <dbReference type="Proteomes" id="UP001140217"/>
    </source>
</evidence>
<dbReference type="Gene3D" id="2.40.50.140">
    <property type="entry name" value="Nucleic acid-binding proteins"/>
    <property type="match status" value="1"/>
</dbReference>
<keyword evidence="2" id="KW-1185">Reference proteome</keyword>
<accession>A0A9W8H8H9</accession>